<dbReference type="EMBL" id="KZ293709">
    <property type="protein sequence ID" value="PBK83148.1"/>
    <property type="molecule type" value="Genomic_DNA"/>
</dbReference>
<organism evidence="2 3">
    <name type="scientific">Armillaria gallica</name>
    <name type="common">Bulbous honey fungus</name>
    <name type="synonym">Armillaria bulbosa</name>
    <dbReference type="NCBI Taxonomy" id="47427"/>
    <lineage>
        <taxon>Eukaryota</taxon>
        <taxon>Fungi</taxon>
        <taxon>Dikarya</taxon>
        <taxon>Basidiomycota</taxon>
        <taxon>Agaricomycotina</taxon>
        <taxon>Agaricomycetes</taxon>
        <taxon>Agaricomycetidae</taxon>
        <taxon>Agaricales</taxon>
        <taxon>Marasmiineae</taxon>
        <taxon>Physalacriaceae</taxon>
        <taxon>Armillaria</taxon>
    </lineage>
</organism>
<evidence type="ECO:0000256" key="1">
    <source>
        <dbReference type="SAM" id="MobiDB-lite"/>
    </source>
</evidence>
<name>A0A2H3CXE9_ARMGA</name>
<gene>
    <name evidence="2" type="ORF">ARMGADRAFT_1067924</name>
</gene>
<dbReference type="AlphaFoldDB" id="A0A2H3CXE9"/>
<evidence type="ECO:0000313" key="3">
    <source>
        <dbReference type="Proteomes" id="UP000217790"/>
    </source>
</evidence>
<keyword evidence="3" id="KW-1185">Reference proteome</keyword>
<protein>
    <recommendedName>
        <fullName evidence="4">F-box domain-containing protein</fullName>
    </recommendedName>
</protein>
<feature type="region of interest" description="Disordered" evidence="1">
    <location>
        <begin position="1"/>
        <end position="25"/>
    </location>
</feature>
<accession>A0A2H3CXE9</accession>
<dbReference type="OrthoDB" id="2837203at2759"/>
<dbReference type="InParanoid" id="A0A2H3CXE9"/>
<reference evidence="3" key="1">
    <citation type="journal article" date="2017" name="Nat. Ecol. Evol.">
        <title>Genome expansion and lineage-specific genetic innovations in the forest pathogenic fungi Armillaria.</title>
        <authorList>
            <person name="Sipos G."/>
            <person name="Prasanna A.N."/>
            <person name="Walter M.C."/>
            <person name="O'Connor E."/>
            <person name="Balint B."/>
            <person name="Krizsan K."/>
            <person name="Kiss B."/>
            <person name="Hess J."/>
            <person name="Varga T."/>
            <person name="Slot J."/>
            <person name="Riley R."/>
            <person name="Boka B."/>
            <person name="Rigling D."/>
            <person name="Barry K."/>
            <person name="Lee J."/>
            <person name="Mihaltcheva S."/>
            <person name="LaButti K."/>
            <person name="Lipzen A."/>
            <person name="Waldron R."/>
            <person name="Moloney N.M."/>
            <person name="Sperisen C."/>
            <person name="Kredics L."/>
            <person name="Vagvoelgyi C."/>
            <person name="Patrignani A."/>
            <person name="Fitzpatrick D."/>
            <person name="Nagy I."/>
            <person name="Doyle S."/>
            <person name="Anderson J.B."/>
            <person name="Grigoriev I.V."/>
            <person name="Gueldener U."/>
            <person name="Muensterkoetter M."/>
            <person name="Nagy L.G."/>
        </authorList>
    </citation>
    <scope>NUCLEOTIDE SEQUENCE [LARGE SCALE GENOMIC DNA]</scope>
    <source>
        <strain evidence="3">Ar21-2</strain>
    </source>
</reference>
<proteinExistence type="predicted"/>
<sequence>MPDAQVAGKALIGSSTSSPEVRTHPVGIAPHSGGMYYKLPFVFASISPDYIAVVRSNEDRSEGLDKAGRVARLQALVQMWTRRSSCVDIGWRKLPKKGKAGKRKSTTAQISTCNSSFDCMGNQQYNVFLRSLATRNISYDDSVLLDPSPLPTVYASLMDLPNELLAVVVQEISVDDWLSRAHFCRRLTRKDPLCACSIEENNKESKDLTETSNCRRYPAILPSCCHMLSLRGCVSFPKKRVNGTCSEEISKFHTSIGSVSSLLLTIPEILFPPVKVSEVALRTVQVYADRDVLFTRNMLHRTVHLAMAASFPTFAILDYLSQQTPFPVIKLAFTSQYNWEMAEVQHYLDNIPYDPPAFHVKFLAEELCKSSWKTETIEPSIQRFSSFCKSLVRLKCLSLTFPYFEASRLDESTTPFDVPALTTLQSATFHWTESYRLFEWFVKCIKASPIKILVVSDEMDKYLPELHVRNLQHMTFRNCTNSALSWSSFISRHAATLQILECPEGFAYADIGQVRGMMKLESVPHLTTVTSPILLLIAILSSEKAFPSLENIEIIEQGILWLGSGRQMEEMRILLHMISRIPSIRCLRSPFVDLVETASEWPPDEAIASIPHIDSLTVTEPWLVPKENRYWLYRLFPNLMTYTEIWSGPDDFRSGFRYGRERLRF</sequence>
<dbReference type="Proteomes" id="UP000217790">
    <property type="component" value="Unassembled WGS sequence"/>
</dbReference>
<evidence type="ECO:0008006" key="4">
    <source>
        <dbReference type="Google" id="ProtNLM"/>
    </source>
</evidence>
<evidence type="ECO:0000313" key="2">
    <source>
        <dbReference type="EMBL" id="PBK83148.1"/>
    </source>
</evidence>